<accession>A0ABW3S3U9</accession>
<dbReference type="SUPFAM" id="SSF51735">
    <property type="entry name" value="NAD(P)-binding Rossmann-fold domains"/>
    <property type="match status" value="1"/>
</dbReference>
<dbReference type="RefSeq" id="WP_379321818.1">
    <property type="nucleotide sequence ID" value="NZ_JBHTLM010000030.1"/>
</dbReference>
<dbReference type="Gene3D" id="3.40.50.720">
    <property type="entry name" value="NAD(P)-binding Rossmann-like Domain"/>
    <property type="match status" value="1"/>
</dbReference>
<dbReference type="Proteomes" id="UP001597262">
    <property type="component" value="Unassembled WGS sequence"/>
</dbReference>
<evidence type="ECO:0000313" key="4">
    <source>
        <dbReference type="Proteomes" id="UP001597262"/>
    </source>
</evidence>
<protein>
    <submittedName>
        <fullName evidence="3">NAD-dependent epimerase/dehydratase family protein</fullName>
    </submittedName>
</protein>
<reference evidence="4" key="1">
    <citation type="journal article" date="2019" name="Int. J. Syst. Evol. Microbiol.">
        <title>The Global Catalogue of Microorganisms (GCM) 10K type strain sequencing project: providing services to taxonomists for standard genome sequencing and annotation.</title>
        <authorList>
            <consortium name="The Broad Institute Genomics Platform"/>
            <consortium name="The Broad Institute Genome Sequencing Center for Infectious Disease"/>
            <person name="Wu L."/>
            <person name="Ma J."/>
        </authorList>
    </citation>
    <scope>NUCLEOTIDE SEQUENCE [LARGE SCALE GENOMIC DNA]</scope>
    <source>
        <strain evidence="4">CCUG 59189</strain>
    </source>
</reference>
<keyword evidence="4" id="KW-1185">Reference proteome</keyword>
<name>A0ABW3S3U9_9BACL</name>
<evidence type="ECO:0000256" key="1">
    <source>
        <dbReference type="ARBA" id="ARBA00007637"/>
    </source>
</evidence>
<comment type="caution">
    <text evidence="3">The sequence shown here is derived from an EMBL/GenBank/DDBJ whole genome shotgun (WGS) entry which is preliminary data.</text>
</comment>
<dbReference type="InterPro" id="IPR036291">
    <property type="entry name" value="NAD(P)-bd_dom_sf"/>
</dbReference>
<comment type="similarity">
    <text evidence="1">Belongs to the NAD(P)-dependent epimerase/dehydratase family.</text>
</comment>
<proteinExistence type="inferred from homology"/>
<feature type="domain" description="NAD-dependent epimerase/dehydratase" evidence="2">
    <location>
        <begin position="4"/>
        <end position="232"/>
    </location>
</feature>
<dbReference type="Pfam" id="PF01370">
    <property type="entry name" value="Epimerase"/>
    <property type="match status" value="1"/>
</dbReference>
<sequence>MKKILITGATSMLGLALINECLKKQTKVVAVIREDSRKGGLIPDNPLITVVQSNLHNLKALTLGLDEGLDAFYHFAWFSTDNKSRNLVEDQNSNIQYTLDAVNLAARLGCKKFIGAGSQAEYGRVTGRISQDMRVFPDSAYGIAKYAAGRLSAILCKQLGMDFIWTRIFSTYGINDMPSTMIMYTIDSLLDKRKPMLTKCEQVWDYLNCRDAAKAFYLVGQKGHDQAVYNIGSGQAHSLSQFVYKIRDAIDPSLELGIGEKEYAPQQVMSLCADISNLVKDTGFQPEISFDEGIVETINWYKENMLK</sequence>
<evidence type="ECO:0000313" key="3">
    <source>
        <dbReference type="EMBL" id="MFD1179394.1"/>
    </source>
</evidence>
<dbReference type="PANTHER" id="PTHR43000">
    <property type="entry name" value="DTDP-D-GLUCOSE 4,6-DEHYDRATASE-RELATED"/>
    <property type="match status" value="1"/>
</dbReference>
<dbReference type="EMBL" id="JBHTLM010000030">
    <property type="protein sequence ID" value="MFD1179394.1"/>
    <property type="molecule type" value="Genomic_DNA"/>
</dbReference>
<dbReference type="InterPro" id="IPR001509">
    <property type="entry name" value="Epimerase_deHydtase"/>
</dbReference>
<gene>
    <name evidence="3" type="ORF">ACFQ3W_24295</name>
</gene>
<evidence type="ECO:0000259" key="2">
    <source>
        <dbReference type="Pfam" id="PF01370"/>
    </source>
</evidence>
<organism evidence="3 4">
    <name type="scientific">Paenibacillus puldeungensis</name>
    <dbReference type="NCBI Taxonomy" id="696536"/>
    <lineage>
        <taxon>Bacteria</taxon>
        <taxon>Bacillati</taxon>
        <taxon>Bacillota</taxon>
        <taxon>Bacilli</taxon>
        <taxon>Bacillales</taxon>
        <taxon>Paenibacillaceae</taxon>
        <taxon>Paenibacillus</taxon>
    </lineage>
</organism>